<accession>A0A1M5MSW5</accession>
<evidence type="ECO:0000313" key="1">
    <source>
        <dbReference type="EMBL" id="SHG80307.1"/>
    </source>
</evidence>
<reference evidence="2" key="1">
    <citation type="submission" date="2016-11" db="EMBL/GenBank/DDBJ databases">
        <authorList>
            <person name="Varghese N."/>
            <person name="Submissions S."/>
        </authorList>
    </citation>
    <scope>NUCLEOTIDE SEQUENCE [LARGE SCALE GENOMIC DNA]</scope>
    <source>
        <strain evidence="2">DSM 17659</strain>
    </source>
</reference>
<dbReference type="OrthoDB" id="1121653at2"/>
<dbReference type="AlphaFoldDB" id="A0A1M5MSW5"/>
<gene>
    <name evidence="1" type="ORF">SAMN05444372_11022</name>
</gene>
<protein>
    <submittedName>
        <fullName evidence="1">Uncharacterized protein</fullName>
    </submittedName>
</protein>
<sequence length="94" mass="11050">MEISKDTNALIEPDAVSYRTIQQFIFQTKIESFRVAHRIATDQTFSSNEATEFRLRYRLSAEILLSGQKLDDKEFYFKFNTDVLNSIQDNVYDL</sequence>
<dbReference type="Proteomes" id="UP000184020">
    <property type="component" value="Unassembled WGS sequence"/>
</dbReference>
<dbReference type="Pfam" id="PF10677">
    <property type="entry name" value="DUF2490"/>
    <property type="match status" value="1"/>
</dbReference>
<organism evidence="1 2">
    <name type="scientific">Flavobacterium micromati</name>
    <dbReference type="NCBI Taxonomy" id="229205"/>
    <lineage>
        <taxon>Bacteria</taxon>
        <taxon>Pseudomonadati</taxon>
        <taxon>Bacteroidota</taxon>
        <taxon>Flavobacteriia</taxon>
        <taxon>Flavobacteriales</taxon>
        <taxon>Flavobacteriaceae</taxon>
        <taxon>Flavobacterium</taxon>
    </lineage>
</organism>
<proteinExistence type="predicted"/>
<name>A0A1M5MSW5_9FLAO</name>
<dbReference type="InterPro" id="IPR019619">
    <property type="entry name" value="DUF2490"/>
</dbReference>
<evidence type="ECO:0000313" key="2">
    <source>
        <dbReference type="Proteomes" id="UP000184020"/>
    </source>
</evidence>
<dbReference type="EMBL" id="FQWF01000010">
    <property type="protein sequence ID" value="SHG80307.1"/>
    <property type="molecule type" value="Genomic_DNA"/>
</dbReference>
<dbReference type="RefSeq" id="WP_073020407.1">
    <property type="nucleotide sequence ID" value="NZ_FQWF01000010.1"/>
</dbReference>
<keyword evidence="2" id="KW-1185">Reference proteome</keyword>